<reference evidence="6" key="1">
    <citation type="submission" date="2024-01" db="EMBL/GenBank/DDBJ databases">
        <title>First draft genome sequence data of TA4-1, the type strain of Gram-positive actinobacterium Streptomyces chiangmaiensis.</title>
        <authorList>
            <person name="Yasawong M."/>
            <person name="Nantapong N."/>
        </authorList>
    </citation>
    <scope>NUCLEOTIDE SEQUENCE</scope>
    <source>
        <strain evidence="6">TA4-1</strain>
    </source>
</reference>
<dbReference type="InterPro" id="IPR006119">
    <property type="entry name" value="Resolv_N"/>
</dbReference>
<feature type="coiled-coil region" evidence="3">
    <location>
        <begin position="337"/>
        <end position="386"/>
    </location>
</feature>
<protein>
    <submittedName>
        <fullName evidence="6">Recombinase family protein</fullName>
    </submittedName>
</protein>
<keyword evidence="1" id="KW-0238">DNA-binding</keyword>
<evidence type="ECO:0000313" key="7">
    <source>
        <dbReference type="Proteomes" id="UP001333996"/>
    </source>
</evidence>
<dbReference type="InterPro" id="IPR011109">
    <property type="entry name" value="DNA_bind_recombinase_dom"/>
</dbReference>
<feature type="domain" description="Resolvase/invertase-type recombinase catalytic" evidence="4">
    <location>
        <begin position="3"/>
        <end position="148"/>
    </location>
</feature>
<gene>
    <name evidence="6" type="ORF">VXC91_11480</name>
</gene>
<dbReference type="CDD" id="cd00338">
    <property type="entry name" value="Ser_Recombinase"/>
    <property type="match status" value="1"/>
</dbReference>
<sequence>MTKTGIYLRLSREADDSASLDTQRAAAARWLAAHGYDQADAVEYVDAGVSGAKPLELRKGMAALLADRPDVVVAWKLDRFARSVSEFLRLVAWAEAHGVAIATTDNAIDTTTPTGRMVATVLAALAEWERGVIAARIVDGHATRRAQGRWSSGRAPYGYRITRRNGAAYLEVDPDQAAKVREAVATLVNGSTVAATARMTGLSEPQWRRLLKSPTLRGQREHKGVLICEPDGITPVQFTDPILSAAELLAVRKRMLALATGQDRAPRRAAPMCADLAHCYRCSGRLNGGTSDKGVPLYRCRAGHVTVYAETLDQRVEADFLTTFGTYAETVVRLEGGNDLSAEMLEAREQAERLAARMATAGPLMLATLESLAADLEATYARLRDAHDPEVREVPVPTGRSMAEAWEASDVPARARLLAGMGLRVVLHPKQRADRLNVAWGPSGDAYDARLEEIEEEERAALAD</sequence>
<keyword evidence="3" id="KW-0175">Coiled coil</keyword>
<dbReference type="SUPFAM" id="SSF53041">
    <property type="entry name" value="Resolvase-like"/>
    <property type="match status" value="1"/>
</dbReference>
<dbReference type="InterPro" id="IPR036162">
    <property type="entry name" value="Resolvase-like_N_sf"/>
</dbReference>
<proteinExistence type="predicted"/>
<evidence type="ECO:0000259" key="4">
    <source>
        <dbReference type="PROSITE" id="PS51736"/>
    </source>
</evidence>
<accession>A0ABU7FEJ8</accession>
<evidence type="ECO:0000256" key="3">
    <source>
        <dbReference type="SAM" id="Coils"/>
    </source>
</evidence>
<dbReference type="PROSITE" id="PS51737">
    <property type="entry name" value="RECOMBINASE_DNA_BIND"/>
    <property type="match status" value="1"/>
</dbReference>
<evidence type="ECO:0000259" key="5">
    <source>
        <dbReference type="PROSITE" id="PS51737"/>
    </source>
</evidence>
<dbReference type="Gene3D" id="3.90.1750.20">
    <property type="entry name" value="Putative Large Serine Recombinase, Chain B, Domain 2"/>
    <property type="match status" value="1"/>
</dbReference>
<dbReference type="PANTHER" id="PTHR30461:SF2">
    <property type="entry name" value="SERINE RECOMBINASE PINE-RELATED"/>
    <property type="match status" value="1"/>
</dbReference>
<dbReference type="Pfam" id="PF00239">
    <property type="entry name" value="Resolvase"/>
    <property type="match status" value="1"/>
</dbReference>
<keyword evidence="2" id="KW-0233">DNA recombination</keyword>
<organism evidence="6 7">
    <name type="scientific">Streptomyces chiangmaiensis</name>
    <dbReference type="NCBI Taxonomy" id="766497"/>
    <lineage>
        <taxon>Bacteria</taxon>
        <taxon>Bacillati</taxon>
        <taxon>Actinomycetota</taxon>
        <taxon>Actinomycetes</taxon>
        <taxon>Kitasatosporales</taxon>
        <taxon>Streptomycetaceae</taxon>
        <taxon>Streptomyces</taxon>
    </lineage>
</organism>
<keyword evidence="7" id="KW-1185">Reference proteome</keyword>
<dbReference type="PROSITE" id="PS51736">
    <property type="entry name" value="RECOMBINASES_3"/>
    <property type="match status" value="1"/>
</dbReference>
<evidence type="ECO:0000256" key="2">
    <source>
        <dbReference type="ARBA" id="ARBA00023172"/>
    </source>
</evidence>
<dbReference type="EMBL" id="JAYWVC010000026">
    <property type="protein sequence ID" value="MED7822582.1"/>
    <property type="molecule type" value="Genomic_DNA"/>
</dbReference>
<dbReference type="Gene3D" id="3.40.50.1390">
    <property type="entry name" value="Resolvase, N-terminal catalytic domain"/>
    <property type="match status" value="1"/>
</dbReference>
<dbReference type="RefSeq" id="WP_329507016.1">
    <property type="nucleotide sequence ID" value="NZ_BAAAYZ010000135.1"/>
</dbReference>
<dbReference type="InterPro" id="IPR050639">
    <property type="entry name" value="SSR_resolvase"/>
</dbReference>
<dbReference type="InterPro" id="IPR038109">
    <property type="entry name" value="DNA_bind_recomb_sf"/>
</dbReference>
<dbReference type="PANTHER" id="PTHR30461">
    <property type="entry name" value="DNA-INVERTASE FROM LAMBDOID PROPHAGE"/>
    <property type="match status" value="1"/>
</dbReference>
<comment type="caution">
    <text evidence="6">The sequence shown here is derived from an EMBL/GenBank/DDBJ whole genome shotgun (WGS) entry which is preliminary data.</text>
</comment>
<evidence type="ECO:0000313" key="6">
    <source>
        <dbReference type="EMBL" id="MED7822582.1"/>
    </source>
</evidence>
<dbReference type="Proteomes" id="UP001333996">
    <property type="component" value="Unassembled WGS sequence"/>
</dbReference>
<dbReference type="SMART" id="SM00857">
    <property type="entry name" value="Resolvase"/>
    <property type="match status" value="1"/>
</dbReference>
<evidence type="ECO:0000256" key="1">
    <source>
        <dbReference type="ARBA" id="ARBA00023125"/>
    </source>
</evidence>
<feature type="domain" description="Recombinase" evidence="5">
    <location>
        <begin position="156"/>
        <end position="261"/>
    </location>
</feature>
<name>A0ABU7FEJ8_9ACTN</name>